<keyword evidence="4" id="KW-0862">Zinc</keyword>
<dbReference type="EMBL" id="KZ992430">
    <property type="protein sequence ID" value="RKP10972.1"/>
    <property type="molecule type" value="Genomic_DNA"/>
</dbReference>
<dbReference type="InterPro" id="IPR036388">
    <property type="entry name" value="WH-like_DNA-bd_sf"/>
</dbReference>
<dbReference type="SUPFAM" id="SSF56281">
    <property type="entry name" value="Metallo-hydrolase/oxidoreductase"/>
    <property type="match status" value="1"/>
</dbReference>
<dbReference type="FunFam" id="3.60.15.10:FF:000041">
    <property type="entry name" value="Metallo-beta-lactamase domain protein"/>
    <property type="match status" value="1"/>
</dbReference>
<evidence type="ECO:0000256" key="1">
    <source>
        <dbReference type="ARBA" id="ARBA00006759"/>
    </source>
</evidence>
<reference evidence="7" key="1">
    <citation type="journal article" date="2018" name="Nat. Microbiol.">
        <title>Leveraging single-cell genomics to expand the fungal tree of life.</title>
        <authorList>
            <person name="Ahrendt S.R."/>
            <person name="Quandt C.A."/>
            <person name="Ciobanu D."/>
            <person name="Clum A."/>
            <person name="Salamov A."/>
            <person name="Andreopoulos B."/>
            <person name="Cheng J.F."/>
            <person name="Woyke T."/>
            <person name="Pelin A."/>
            <person name="Henrissat B."/>
            <person name="Reynolds N.K."/>
            <person name="Benny G.L."/>
            <person name="Smith M.E."/>
            <person name="James T.Y."/>
            <person name="Grigoriev I.V."/>
        </authorList>
    </citation>
    <scope>NUCLEOTIDE SEQUENCE [LARGE SCALE GENOMIC DNA]</scope>
    <source>
        <strain evidence="7">RSA 1356</strain>
    </source>
</reference>
<dbReference type="CDD" id="cd07722">
    <property type="entry name" value="LACTB2-like_MBL-fold"/>
    <property type="match status" value="1"/>
</dbReference>
<evidence type="ECO:0000313" key="6">
    <source>
        <dbReference type="EMBL" id="RKP10972.1"/>
    </source>
</evidence>
<evidence type="ECO:0000256" key="4">
    <source>
        <dbReference type="ARBA" id="ARBA00022833"/>
    </source>
</evidence>
<dbReference type="SMART" id="SM00849">
    <property type="entry name" value="Lactamase_B"/>
    <property type="match status" value="1"/>
</dbReference>
<dbReference type="PANTHER" id="PTHR23131:SF0">
    <property type="entry name" value="ENDORIBONUCLEASE LACTB2"/>
    <property type="match status" value="1"/>
</dbReference>
<dbReference type="Gene3D" id="1.10.10.10">
    <property type="entry name" value="Winged helix-like DNA-binding domain superfamily/Winged helix DNA-binding domain"/>
    <property type="match status" value="1"/>
</dbReference>
<evidence type="ECO:0000256" key="2">
    <source>
        <dbReference type="ARBA" id="ARBA00022723"/>
    </source>
</evidence>
<evidence type="ECO:0000313" key="7">
    <source>
        <dbReference type="Proteomes" id="UP000271241"/>
    </source>
</evidence>
<protein>
    <submittedName>
        <fullName evidence="6">Beta-lactamase-like protein</fullName>
    </submittedName>
</protein>
<dbReference type="GO" id="GO:0044550">
    <property type="term" value="P:secondary metabolite biosynthetic process"/>
    <property type="evidence" value="ECO:0007669"/>
    <property type="project" value="TreeGrafter"/>
</dbReference>
<evidence type="ECO:0000259" key="5">
    <source>
        <dbReference type="SMART" id="SM00849"/>
    </source>
</evidence>
<keyword evidence="2" id="KW-0479">Metal-binding</keyword>
<keyword evidence="3" id="KW-0378">Hydrolase</keyword>
<dbReference type="STRING" id="78915.A0A4P9XY11"/>
<dbReference type="InterPro" id="IPR036866">
    <property type="entry name" value="RibonucZ/Hydroxyglut_hydro"/>
</dbReference>
<dbReference type="GO" id="GO:0016787">
    <property type="term" value="F:hydrolase activity"/>
    <property type="evidence" value="ECO:0007669"/>
    <property type="project" value="UniProtKB-KW"/>
</dbReference>
<dbReference type="GO" id="GO:0046872">
    <property type="term" value="F:metal ion binding"/>
    <property type="evidence" value="ECO:0007669"/>
    <property type="project" value="UniProtKB-KW"/>
</dbReference>
<dbReference type="InterPro" id="IPR050662">
    <property type="entry name" value="Sec-metab_biosynth-thioest"/>
</dbReference>
<dbReference type="InterPro" id="IPR047921">
    <property type="entry name" value="LACTB2-like_MBL-fold"/>
</dbReference>
<dbReference type="InterPro" id="IPR001279">
    <property type="entry name" value="Metallo-B-lactamas"/>
</dbReference>
<dbReference type="PANTHER" id="PTHR23131">
    <property type="entry name" value="ENDORIBONUCLEASE LACTB2"/>
    <property type="match status" value="1"/>
</dbReference>
<dbReference type="Pfam" id="PF00753">
    <property type="entry name" value="Lactamase_B"/>
    <property type="match status" value="1"/>
</dbReference>
<dbReference type="AlphaFoldDB" id="A0A4P9XY11"/>
<dbReference type="Gene3D" id="3.60.15.10">
    <property type="entry name" value="Ribonuclease Z/Hydroxyacylglutathione hydrolase-like"/>
    <property type="match status" value="1"/>
</dbReference>
<evidence type="ECO:0000256" key="3">
    <source>
        <dbReference type="ARBA" id="ARBA00022801"/>
    </source>
</evidence>
<dbReference type="Proteomes" id="UP000271241">
    <property type="component" value="Unassembled WGS sequence"/>
</dbReference>
<comment type="similarity">
    <text evidence="1">Belongs to the metallo-beta-lactamase superfamily. Glyoxalase II family.</text>
</comment>
<gene>
    <name evidence="6" type="ORF">THASP1DRAFT_12127</name>
</gene>
<feature type="domain" description="Metallo-beta-lactamase" evidence="5">
    <location>
        <begin position="32"/>
        <end position="198"/>
    </location>
</feature>
<dbReference type="OrthoDB" id="17458at2759"/>
<keyword evidence="7" id="KW-1185">Reference proteome</keyword>
<organism evidence="6 7">
    <name type="scientific">Thamnocephalis sphaerospora</name>
    <dbReference type="NCBI Taxonomy" id="78915"/>
    <lineage>
        <taxon>Eukaryota</taxon>
        <taxon>Fungi</taxon>
        <taxon>Fungi incertae sedis</taxon>
        <taxon>Zoopagomycota</taxon>
        <taxon>Zoopagomycotina</taxon>
        <taxon>Zoopagomycetes</taxon>
        <taxon>Zoopagales</taxon>
        <taxon>Sigmoideomycetaceae</taxon>
        <taxon>Thamnocephalis</taxon>
    </lineage>
</organism>
<accession>A0A4P9XY11</accession>
<dbReference type="InterPro" id="IPR041516">
    <property type="entry name" value="LACTB2_WH"/>
</dbReference>
<name>A0A4P9XY11_9FUNG</name>
<sequence length="332" mass="36408">MTALTSLPNVKQLSERVIRVLGLNPGPFTLQGTNTYLVGKGHERILIDTGEGKEGYVALLQSALAENAPDDTPPTISRILLTHWHRDHVGGLDDVCRAFPALDKTASKYPDEERDGQEIVPVADDDVFHVNPGCTLRALHTPGHTRDHLAFYLEEEQALFTGDCVLGHGSTVFEDLPVYLASLERMRSLNAQRLYPGHGPVIDGAEQVRATLDQYVEHRMLREREVLGRMAACPLGEQTNDESAAPPVWTAAQLVGSIYQGYPDSVLNAAERGILLHLLKLKQDGRVRAVPDALQTASTPKMQSTEHVLSQTRLDLGDVASVRHVGWSLLNA</sequence>
<dbReference type="Pfam" id="PF17778">
    <property type="entry name" value="WHD_BLACT"/>
    <property type="match status" value="1"/>
</dbReference>
<proteinExistence type="inferred from homology"/>